<evidence type="ECO:0000259" key="5">
    <source>
        <dbReference type="PROSITE" id="PS50865"/>
    </source>
</evidence>
<dbReference type="Proteomes" id="UP000014500">
    <property type="component" value="Unassembled WGS sequence"/>
</dbReference>
<dbReference type="GO" id="GO:0008270">
    <property type="term" value="F:zinc ion binding"/>
    <property type="evidence" value="ECO:0007669"/>
    <property type="project" value="UniProtKB-KW"/>
</dbReference>
<proteinExistence type="predicted"/>
<dbReference type="PROSITE" id="PS50865">
    <property type="entry name" value="ZF_MYND_2"/>
    <property type="match status" value="1"/>
</dbReference>
<dbReference type="InterPro" id="IPR002893">
    <property type="entry name" value="Znf_MYND"/>
</dbReference>
<accession>T1IMZ4</accession>
<evidence type="ECO:0000256" key="1">
    <source>
        <dbReference type="ARBA" id="ARBA00022723"/>
    </source>
</evidence>
<organism evidence="6 7">
    <name type="scientific">Strigamia maritima</name>
    <name type="common">European centipede</name>
    <name type="synonym">Geophilus maritimus</name>
    <dbReference type="NCBI Taxonomy" id="126957"/>
    <lineage>
        <taxon>Eukaryota</taxon>
        <taxon>Metazoa</taxon>
        <taxon>Ecdysozoa</taxon>
        <taxon>Arthropoda</taxon>
        <taxon>Myriapoda</taxon>
        <taxon>Chilopoda</taxon>
        <taxon>Pleurostigmophora</taxon>
        <taxon>Geophilomorpha</taxon>
        <taxon>Linotaeniidae</taxon>
        <taxon>Strigamia</taxon>
    </lineage>
</organism>
<dbReference type="EnsemblMetazoa" id="SMAR002363-RA">
    <property type="protein sequence ID" value="SMAR002363-PA"/>
    <property type="gene ID" value="SMAR002363"/>
</dbReference>
<dbReference type="OMA" id="KWYFDCQ"/>
<dbReference type="SUPFAM" id="SSF82199">
    <property type="entry name" value="SET domain"/>
    <property type="match status" value="1"/>
</dbReference>
<evidence type="ECO:0000256" key="4">
    <source>
        <dbReference type="PROSITE-ProRule" id="PRU00134"/>
    </source>
</evidence>
<feature type="domain" description="MYND-type" evidence="5">
    <location>
        <begin position="60"/>
        <end position="98"/>
    </location>
</feature>
<sequence>MSLGSAMMMIKRNIKEFAAALRSLKTESDQELKNVYDQERRFAFKIPTVCLGNEWRGNYCDYCFKQNDNLKKCTQCSHSYYCDKNCQKSAWKDPKNECLCLKLRYPATATDCLGLTDDVRLTRKPNECEKFGDVSRRFQDLMSHSEDDMKDSIDLMMMKSLTLEMVMCFIREEYCPSFRELSEIYGKAFINTFRIHDDGKKLGKGLYLGASILDHSCQPNASFVFDGPTLLLTATEDIPQLDASNVFISYVGTLASTKERQDRLKQIYYFDCTCIKCQDVESDLIKRSIVCPNANCTYPTVIKNGSFNCFNCGKVKFEKGKQSQVEKLTDKCQKALHEMNELNESNRFEESYKIAEKCIEQMNTTLHLHNILYVQILLSVCESSQFLSK</sequence>
<keyword evidence="2 4" id="KW-0863">Zinc-finger</keyword>
<dbReference type="HOGENOM" id="CLU_710423_0_0_1"/>
<dbReference type="Gene3D" id="1.10.220.160">
    <property type="match status" value="1"/>
</dbReference>
<name>T1IMZ4_STRMM</name>
<reference evidence="7" key="1">
    <citation type="submission" date="2011-05" db="EMBL/GenBank/DDBJ databases">
        <authorList>
            <person name="Richards S.R."/>
            <person name="Qu J."/>
            <person name="Jiang H."/>
            <person name="Jhangiani S.N."/>
            <person name="Agravi P."/>
            <person name="Goodspeed R."/>
            <person name="Gross S."/>
            <person name="Mandapat C."/>
            <person name="Jackson L."/>
            <person name="Mathew T."/>
            <person name="Pu L."/>
            <person name="Thornton R."/>
            <person name="Saada N."/>
            <person name="Wilczek-Boney K.B."/>
            <person name="Lee S."/>
            <person name="Kovar C."/>
            <person name="Wu Y."/>
            <person name="Scherer S.E."/>
            <person name="Worley K.C."/>
            <person name="Muzny D.M."/>
            <person name="Gibbs R."/>
        </authorList>
    </citation>
    <scope>NUCLEOTIDE SEQUENCE</scope>
    <source>
        <strain evidence="7">Brora</strain>
    </source>
</reference>
<dbReference type="STRING" id="126957.T1IMZ4"/>
<dbReference type="PANTHER" id="PTHR12197:SF251">
    <property type="entry name" value="EG:BACR7C10.4 PROTEIN"/>
    <property type="match status" value="1"/>
</dbReference>
<keyword evidence="1" id="KW-0479">Metal-binding</keyword>
<dbReference type="PhylomeDB" id="T1IMZ4"/>
<reference evidence="6" key="2">
    <citation type="submission" date="2015-02" db="UniProtKB">
        <authorList>
            <consortium name="EnsemblMetazoa"/>
        </authorList>
    </citation>
    <scope>IDENTIFICATION</scope>
</reference>
<dbReference type="eggNOG" id="KOG2084">
    <property type="taxonomic scope" value="Eukaryota"/>
</dbReference>
<keyword evidence="7" id="KW-1185">Reference proteome</keyword>
<dbReference type="InterPro" id="IPR046341">
    <property type="entry name" value="SET_dom_sf"/>
</dbReference>
<dbReference type="Gene3D" id="6.10.140.2220">
    <property type="match status" value="1"/>
</dbReference>
<dbReference type="GO" id="GO:0005634">
    <property type="term" value="C:nucleus"/>
    <property type="evidence" value="ECO:0007669"/>
    <property type="project" value="TreeGrafter"/>
</dbReference>
<dbReference type="PANTHER" id="PTHR12197">
    <property type="entry name" value="HISTONE-LYSINE N-METHYLTRANSFERASE SMYD"/>
    <property type="match status" value="1"/>
</dbReference>
<dbReference type="InterPro" id="IPR050869">
    <property type="entry name" value="H3K4_H4K5_MeTrfase"/>
</dbReference>
<dbReference type="EMBL" id="JH431108">
    <property type="status" value="NOT_ANNOTATED_CDS"/>
    <property type="molecule type" value="Genomic_DNA"/>
</dbReference>
<dbReference type="Gene3D" id="2.170.270.10">
    <property type="entry name" value="SET domain"/>
    <property type="match status" value="1"/>
</dbReference>
<dbReference type="AlphaFoldDB" id="T1IMZ4"/>
<protein>
    <recommendedName>
        <fullName evidence="5">MYND-type domain-containing protein</fullName>
    </recommendedName>
</protein>
<evidence type="ECO:0000256" key="2">
    <source>
        <dbReference type="ARBA" id="ARBA00022771"/>
    </source>
</evidence>
<evidence type="ECO:0000313" key="7">
    <source>
        <dbReference type="Proteomes" id="UP000014500"/>
    </source>
</evidence>
<keyword evidence="3" id="KW-0862">Zinc</keyword>
<evidence type="ECO:0000256" key="3">
    <source>
        <dbReference type="ARBA" id="ARBA00022833"/>
    </source>
</evidence>
<evidence type="ECO:0000313" key="6">
    <source>
        <dbReference type="EnsemblMetazoa" id="SMAR002363-PA"/>
    </source>
</evidence>
<dbReference type="Pfam" id="PF01753">
    <property type="entry name" value="zf-MYND"/>
    <property type="match status" value="1"/>
</dbReference>